<evidence type="ECO:0000313" key="1">
    <source>
        <dbReference type="EMBL" id="ESU40848.1"/>
    </source>
</evidence>
<name>V6TPE9_GIAIN</name>
<evidence type="ECO:0000313" key="2">
    <source>
        <dbReference type="Proteomes" id="UP000018040"/>
    </source>
</evidence>
<comment type="caution">
    <text evidence="1">The sequence shown here is derived from an EMBL/GenBank/DDBJ whole genome shotgun (WGS) entry which is preliminary data.</text>
</comment>
<dbReference type="Proteomes" id="UP000018040">
    <property type="component" value="Unassembled WGS sequence"/>
</dbReference>
<protein>
    <submittedName>
        <fullName evidence="1">Uncharacterized protein</fullName>
    </submittedName>
</protein>
<dbReference type="EMBL" id="AHHH01000168">
    <property type="protein sequence ID" value="ESU40848.1"/>
    <property type="molecule type" value="Genomic_DNA"/>
</dbReference>
<dbReference type="AlphaFoldDB" id="V6TPE9"/>
<dbReference type="OrthoDB" id="10373605at2759"/>
<proteinExistence type="predicted"/>
<organism evidence="1 2">
    <name type="scientific">Giardia intestinalis</name>
    <name type="common">Giardia lamblia</name>
    <dbReference type="NCBI Taxonomy" id="5741"/>
    <lineage>
        <taxon>Eukaryota</taxon>
        <taxon>Metamonada</taxon>
        <taxon>Diplomonadida</taxon>
        <taxon>Hexamitidae</taxon>
        <taxon>Giardiinae</taxon>
        <taxon>Giardia</taxon>
    </lineage>
</organism>
<reference evidence="2" key="1">
    <citation type="submission" date="2012-02" db="EMBL/GenBank/DDBJ databases">
        <title>Genome sequencing of Giardia lamblia Genotypes A2 and B isolates (DH and GS) and comparative analysis with the genomes of Genotypes A1 and E (WB and Pig).</title>
        <authorList>
            <person name="Adam R."/>
            <person name="Dahlstrom E."/>
            <person name="Martens C."/>
            <person name="Bruno D."/>
            <person name="Barbian K."/>
            <person name="Porcella S.F."/>
            <person name="Nash T."/>
        </authorList>
    </citation>
    <scope>NUCLEOTIDE SEQUENCE</scope>
    <source>
        <strain evidence="2">GS</strain>
    </source>
</reference>
<gene>
    <name evidence="1" type="ORF">GSB_154692</name>
</gene>
<sequence length="156" mass="17275">MACKLKMSRGVIYTATFLDFINGLHVVEVPQGYNRVQINQFTAGSSDVLTWITVPDTGSRPADVDNTGGSLFVEQRFPIGKKYAKMPENSRLLKVYCEGIDTQSNVVAATTVGDTVYLGMNGNPYKITNRSLKFYITNEVDALVNNTCVVLQYTFI</sequence>
<reference evidence="1 2" key="2">
    <citation type="journal article" date="2013" name="Genome Biol. Evol.">
        <title>Genome sequencing of Giardia lamblia genotypes A2 and B isolates (DH and GS) and comparative analysis with the genomes of genotypes A1 and E (WB and Pig).</title>
        <authorList>
            <person name="Adam R.D."/>
            <person name="Dahlstrom E.W."/>
            <person name="Martens C.A."/>
            <person name="Bruno D.P."/>
            <person name="Barbian K.D."/>
            <person name="Ricklefs S.M."/>
            <person name="Hernandez M.M."/>
            <person name="Narla N.P."/>
            <person name="Patel R.B."/>
            <person name="Porcella S.F."/>
            <person name="Nash T.E."/>
        </authorList>
    </citation>
    <scope>NUCLEOTIDE SEQUENCE [LARGE SCALE GENOMIC DNA]</scope>
    <source>
        <strain evidence="1 2">GS</strain>
    </source>
</reference>
<accession>V6TPE9</accession>